<dbReference type="EMBL" id="JAPDHW010000001">
    <property type="protein sequence ID" value="MCW3167191.1"/>
    <property type="molecule type" value="Genomic_DNA"/>
</dbReference>
<dbReference type="Proteomes" id="UP001163731">
    <property type="component" value="Unassembled WGS sequence"/>
</dbReference>
<protein>
    <recommendedName>
        <fullName evidence="3">DUF4369 domain-containing protein</fullName>
    </recommendedName>
</protein>
<accession>A0ABT3HTS2</accession>
<evidence type="ECO:0008006" key="3">
    <source>
        <dbReference type="Google" id="ProtNLM"/>
    </source>
</evidence>
<evidence type="ECO:0000313" key="2">
    <source>
        <dbReference type="Proteomes" id="UP001163731"/>
    </source>
</evidence>
<comment type="caution">
    <text evidence="1">The sequence shown here is derived from an EMBL/GenBank/DDBJ whole genome shotgun (WGS) entry which is preliminary data.</text>
</comment>
<proteinExistence type="predicted"/>
<evidence type="ECO:0000313" key="1">
    <source>
        <dbReference type="EMBL" id="MCW3167191.1"/>
    </source>
</evidence>
<sequence>MKNILSITFIIIYATFSFGQEKGSSYTEKKIESGSTYKKYKNGKLDSVVVSMFAVNYANALIFSKSNDEIHMINSADTEAVVTIKLQGKKQVKTFLYQNKPVVIQESIDFDIKNLPKNTMVTSAIYNENVITYNISTDYEVLGDDSHDKIFKVFNRLNIQPNLDSLDEIFENIADFFSEDDALLKIFYGSYAEKFEPQPLAYLQTDSLGKIKEGIFLDFKNRKLNDTNEYHIYKDGKIIKSENVSLDKFQKIIMTYLEKLDIN</sequence>
<gene>
    <name evidence="1" type="ORF">OMO38_01500</name>
</gene>
<name>A0ABT3HTS2_9FLAO</name>
<organism evidence="1 2">
    <name type="scientific">Chryseobacterium kimseyorum</name>
    <dbReference type="NCBI Taxonomy" id="2984028"/>
    <lineage>
        <taxon>Bacteria</taxon>
        <taxon>Pseudomonadati</taxon>
        <taxon>Bacteroidota</taxon>
        <taxon>Flavobacteriia</taxon>
        <taxon>Flavobacteriales</taxon>
        <taxon>Weeksellaceae</taxon>
        <taxon>Chryseobacterium group</taxon>
        <taxon>Chryseobacterium</taxon>
    </lineage>
</organism>
<keyword evidence="2" id="KW-1185">Reference proteome</keyword>
<reference evidence="1" key="1">
    <citation type="submission" date="2022-10" db="EMBL/GenBank/DDBJ databases">
        <title>Chryseobacterium babae sp. nov. isolated from the gut of the beetle Oryctes rhinoceros, and Chryseobacterium kimseyorum sp. nov., isolated from a stick insect rearing cage.</title>
        <authorList>
            <person name="Shelomi M."/>
            <person name="Han C.-J."/>
            <person name="Chen W.-M."/>
            <person name="Chen H.-K."/>
            <person name="Liaw S.-J."/>
            <person name="Muhle E."/>
            <person name="Clermont D."/>
        </authorList>
    </citation>
    <scope>NUCLEOTIDE SEQUENCE</scope>
    <source>
        <strain evidence="1">09-1422</strain>
    </source>
</reference>
<dbReference type="RefSeq" id="WP_264748482.1">
    <property type="nucleotide sequence ID" value="NZ_JAPDHW010000001.1"/>
</dbReference>